<gene>
    <name evidence="1" type="ORF">EVAR_89831_1</name>
</gene>
<comment type="caution">
    <text evidence="1">The sequence shown here is derived from an EMBL/GenBank/DDBJ whole genome shotgun (WGS) entry which is preliminary data.</text>
</comment>
<protein>
    <submittedName>
        <fullName evidence="1">Uncharacterized protein</fullName>
    </submittedName>
</protein>
<name>A0A4C2AG45_EUMVA</name>
<evidence type="ECO:0000313" key="1">
    <source>
        <dbReference type="EMBL" id="GBP98094.1"/>
    </source>
</evidence>
<keyword evidence="2" id="KW-1185">Reference proteome</keyword>
<sequence length="183" mass="20275">MRQREHEADTRDNARVCLCACDGSDVARAQGLIEDMCDRMPPLIVTRRTAMGNGVATGVSETRNPRSGVPAGASRAPLSRTEMLLCLCISTDTHGPFHARLSNGLLVSNEMLSEIEVPQVGPVYCVDLVSIRANFRKLVVCACMAQIAWHSKVTKSRRKKKFGNEDRNVVFTSPIKRELLKRH</sequence>
<dbReference type="AlphaFoldDB" id="A0A4C2AG45"/>
<dbReference type="OrthoDB" id="7382669at2759"/>
<accession>A0A4C2AG45</accession>
<proteinExistence type="predicted"/>
<dbReference type="Proteomes" id="UP000299102">
    <property type="component" value="Unassembled WGS sequence"/>
</dbReference>
<dbReference type="EMBL" id="BGZK01003064">
    <property type="protein sequence ID" value="GBP98094.1"/>
    <property type="molecule type" value="Genomic_DNA"/>
</dbReference>
<organism evidence="1 2">
    <name type="scientific">Eumeta variegata</name>
    <name type="common">Bagworm moth</name>
    <name type="synonym">Eumeta japonica</name>
    <dbReference type="NCBI Taxonomy" id="151549"/>
    <lineage>
        <taxon>Eukaryota</taxon>
        <taxon>Metazoa</taxon>
        <taxon>Ecdysozoa</taxon>
        <taxon>Arthropoda</taxon>
        <taxon>Hexapoda</taxon>
        <taxon>Insecta</taxon>
        <taxon>Pterygota</taxon>
        <taxon>Neoptera</taxon>
        <taxon>Endopterygota</taxon>
        <taxon>Lepidoptera</taxon>
        <taxon>Glossata</taxon>
        <taxon>Ditrysia</taxon>
        <taxon>Tineoidea</taxon>
        <taxon>Psychidae</taxon>
        <taxon>Oiketicinae</taxon>
        <taxon>Eumeta</taxon>
    </lineage>
</organism>
<evidence type="ECO:0000313" key="2">
    <source>
        <dbReference type="Proteomes" id="UP000299102"/>
    </source>
</evidence>
<reference evidence="1 2" key="1">
    <citation type="journal article" date="2019" name="Commun. Biol.">
        <title>The bagworm genome reveals a unique fibroin gene that provides high tensile strength.</title>
        <authorList>
            <person name="Kono N."/>
            <person name="Nakamura H."/>
            <person name="Ohtoshi R."/>
            <person name="Tomita M."/>
            <person name="Numata K."/>
            <person name="Arakawa K."/>
        </authorList>
    </citation>
    <scope>NUCLEOTIDE SEQUENCE [LARGE SCALE GENOMIC DNA]</scope>
</reference>